<feature type="compositionally biased region" description="Basic residues" evidence="12">
    <location>
        <begin position="581"/>
        <end position="590"/>
    </location>
</feature>
<evidence type="ECO:0000256" key="4">
    <source>
        <dbReference type="ARBA" id="ARBA00022679"/>
    </source>
</evidence>
<dbReference type="EMBL" id="JOWA01000132">
    <property type="protein sequence ID" value="KEZ39864.1"/>
    <property type="molecule type" value="Genomic_DNA"/>
</dbReference>
<evidence type="ECO:0000256" key="6">
    <source>
        <dbReference type="ARBA" id="ARBA00022777"/>
    </source>
</evidence>
<keyword evidence="8" id="KW-0653">Protein transport</keyword>
<dbReference type="PANTHER" id="PTHR24348">
    <property type="entry name" value="SERINE/THREONINE-PROTEIN KINASE UNC-51-RELATED"/>
    <property type="match status" value="1"/>
</dbReference>
<dbReference type="OrthoDB" id="9992527at2759"/>
<dbReference type="GO" id="GO:0034045">
    <property type="term" value="C:phagophore assembly site membrane"/>
    <property type="evidence" value="ECO:0007669"/>
    <property type="project" value="UniProtKB-SubCell"/>
</dbReference>
<dbReference type="Gene3D" id="1.10.510.10">
    <property type="entry name" value="Transferase(Phosphotransferase) domain 1"/>
    <property type="match status" value="1"/>
</dbReference>
<name>A0A084FXQ2_PSEDA</name>
<dbReference type="CDD" id="cd00180">
    <property type="entry name" value="PKc"/>
    <property type="match status" value="1"/>
</dbReference>
<dbReference type="PANTHER" id="PTHR24348:SF22">
    <property type="entry name" value="NON-SPECIFIC SERINE_THREONINE PROTEIN KINASE"/>
    <property type="match status" value="1"/>
</dbReference>
<feature type="compositionally biased region" description="Basic and acidic residues" evidence="12">
    <location>
        <begin position="534"/>
        <end position="553"/>
    </location>
</feature>
<keyword evidence="3" id="KW-0723">Serine/threonine-protein kinase</keyword>
<sequence length="912" mass="102431">MPVTTIKVDRRFTPDKFTEVWEQFTSKQWQFCPLIIRSGQGNEGHRRPLSRSIGGSIDPRQILPIRQRQTIPGENDNKWVEIVELDEGCSDVKHAVFKVYSGSDNPRGWQKEVEMYNELQRNRKIHDNIVRMLGSFQQHNLSYIVLEYANGLTLEDHFKGRPEIHSAQDIEEFFKQLVLGLYSALNSVHRDIKPSNILLFRNPGGGVTLKLSDFECASTSHPRDRLSSEYQYDDGSKTYSAPERLTCVPLDEEAPQKQSTKFNVFELGTVNSEALVWINLQEGGRKGYENDRKEYIRRHNRPHAAAGYGNAFHNGRVVLPCVKEWHSKAVACSQSFDYISGVVKEILERDILVPESERQSPKQIGNIYLSCTDLAKTHPGESPRAIYEMATSAKSNSRPTRCHQPGEVPMCIIDERLAARGPLRIPPQVGRDRRSINTSGSMRLNFDHKERNVATTGFGNHEPGLCNEVKAPQQPLNLANSSNLKRRQQSHGGPSSHHASTRSWCGLQSLHLSQYTDRENDGESQVAGTLPDTNSRDEYYPSAREWSRPKQDSHPGPVVHNDTAYAQNGYQGGIGYDRNRGSPKAHRNSRKSTTQGTFQLRVPSEMRAQSLIASKSSLEHNTTTNVFVQDILKHKNGGIKALDTLVGKCVHRELGRRKIVILIDDSASMRASHGRDVLDTAEAMLWLCKPIDPSGCEIVFASRPKSPVRPTLSRWIGRTPLGKIRRQLETSDAPELCNMEKAVAAVLQRIMGPTKKHFRETTLLIFSNGVWDEDFPANGRGVENPIVKTVNEMLCRGIDRVDLAIQFVRFGNDPYGISRLEHLDNFLRTHRDPNLHGMDIVDHKAHISPVHLILIGPLRASVDRQPHTSHPNDASRSGPSTPCLPGYEPEAVGIDQVPGSDRVRSHPSLPTA</sequence>
<dbReference type="GO" id="GO:0000045">
    <property type="term" value="P:autophagosome assembly"/>
    <property type="evidence" value="ECO:0007669"/>
    <property type="project" value="TreeGrafter"/>
</dbReference>
<dbReference type="VEuPathDB" id="FungiDB:SAPIO_CDS8806"/>
<dbReference type="InterPro" id="IPR011009">
    <property type="entry name" value="Kinase-like_dom_sf"/>
</dbReference>
<evidence type="ECO:0000256" key="12">
    <source>
        <dbReference type="SAM" id="MobiDB-lite"/>
    </source>
</evidence>
<dbReference type="GO" id="GO:0005524">
    <property type="term" value="F:ATP binding"/>
    <property type="evidence" value="ECO:0007669"/>
    <property type="project" value="UniProtKB-KW"/>
</dbReference>
<dbReference type="SMART" id="SM00220">
    <property type="entry name" value="S_TKc"/>
    <property type="match status" value="1"/>
</dbReference>
<comment type="subcellular location">
    <subcellularLocation>
        <location evidence="1">Preautophagosomal structure membrane</location>
        <topology evidence="1">Peripheral membrane protein</topology>
    </subcellularLocation>
</comment>
<feature type="region of interest" description="Disordered" evidence="12">
    <location>
        <begin position="483"/>
        <end position="502"/>
    </location>
</feature>
<dbReference type="RefSeq" id="XP_016639663.1">
    <property type="nucleotide sequence ID" value="XM_016790360.1"/>
</dbReference>
<dbReference type="InterPro" id="IPR000719">
    <property type="entry name" value="Prot_kinase_dom"/>
</dbReference>
<dbReference type="GO" id="GO:0005829">
    <property type="term" value="C:cytosol"/>
    <property type="evidence" value="ECO:0007669"/>
    <property type="project" value="TreeGrafter"/>
</dbReference>
<evidence type="ECO:0000259" key="13">
    <source>
        <dbReference type="PROSITE" id="PS50011"/>
    </source>
</evidence>
<dbReference type="PROSITE" id="PS50011">
    <property type="entry name" value="PROTEIN_KINASE_DOM"/>
    <property type="match status" value="1"/>
</dbReference>
<dbReference type="GeneID" id="27727878"/>
<dbReference type="GO" id="GO:0004674">
    <property type="term" value="F:protein serine/threonine kinase activity"/>
    <property type="evidence" value="ECO:0007669"/>
    <property type="project" value="UniProtKB-KW"/>
</dbReference>
<gene>
    <name evidence="14" type="ORF">SAPIO_CDS8806</name>
</gene>
<feature type="region of interest" description="Disordered" evidence="12">
    <location>
        <begin position="862"/>
        <end position="912"/>
    </location>
</feature>
<reference evidence="14 15" key="1">
    <citation type="journal article" date="2014" name="Genome Announc.">
        <title>Draft genome sequence of the pathogenic fungus Scedosporium apiospermum.</title>
        <authorList>
            <person name="Vandeputte P."/>
            <person name="Ghamrawi S."/>
            <person name="Rechenmann M."/>
            <person name="Iltis A."/>
            <person name="Giraud S."/>
            <person name="Fleury M."/>
            <person name="Thornton C."/>
            <person name="Delhaes L."/>
            <person name="Meyer W."/>
            <person name="Papon N."/>
            <person name="Bouchara J.P."/>
        </authorList>
    </citation>
    <scope>NUCLEOTIDE SEQUENCE [LARGE SCALE GENOMIC DNA]</scope>
    <source>
        <strain evidence="14 15">IHEM 14462</strain>
    </source>
</reference>
<dbReference type="KEGG" id="sapo:SAPIO_CDS8806"/>
<keyword evidence="15" id="KW-1185">Reference proteome</keyword>
<evidence type="ECO:0000256" key="11">
    <source>
        <dbReference type="ARBA" id="ARBA00048679"/>
    </source>
</evidence>
<dbReference type="AlphaFoldDB" id="A0A084FXQ2"/>
<evidence type="ECO:0000256" key="9">
    <source>
        <dbReference type="ARBA" id="ARBA00030237"/>
    </source>
</evidence>
<keyword evidence="6" id="KW-0418">Kinase</keyword>
<dbReference type="GO" id="GO:0005776">
    <property type="term" value="C:autophagosome"/>
    <property type="evidence" value="ECO:0007669"/>
    <property type="project" value="TreeGrafter"/>
</dbReference>
<accession>A0A084FXQ2</accession>
<feature type="region of interest" description="Disordered" evidence="12">
    <location>
        <begin position="516"/>
        <end position="596"/>
    </location>
</feature>
<dbReference type="EC" id="2.7.11.1" evidence="2"/>
<dbReference type="OMA" id="RAINHNI"/>
<evidence type="ECO:0000256" key="7">
    <source>
        <dbReference type="ARBA" id="ARBA00022840"/>
    </source>
</evidence>
<keyword evidence="7" id="KW-0067">ATP-binding</keyword>
<comment type="catalytic activity">
    <reaction evidence="10">
        <text>L-threonyl-[protein] + ATP = O-phospho-L-threonyl-[protein] + ADP + H(+)</text>
        <dbReference type="Rhea" id="RHEA:46608"/>
        <dbReference type="Rhea" id="RHEA-COMP:11060"/>
        <dbReference type="Rhea" id="RHEA-COMP:11605"/>
        <dbReference type="ChEBI" id="CHEBI:15378"/>
        <dbReference type="ChEBI" id="CHEBI:30013"/>
        <dbReference type="ChEBI" id="CHEBI:30616"/>
        <dbReference type="ChEBI" id="CHEBI:61977"/>
        <dbReference type="ChEBI" id="CHEBI:456216"/>
        <dbReference type="EC" id="2.7.11.1"/>
    </reaction>
</comment>
<feature type="compositionally biased region" description="Polar residues" evidence="12">
    <location>
        <begin position="868"/>
        <end position="880"/>
    </location>
</feature>
<evidence type="ECO:0000256" key="10">
    <source>
        <dbReference type="ARBA" id="ARBA00047899"/>
    </source>
</evidence>
<evidence type="ECO:0000256" key="2">
    <source>
        <dbReference type="ARBA" id="ARBA00012513"/>
    </source>
</evidence>
<dbReference type="GO" id="GO:0010506">
    <property type="term" value="P:regulation of autophagy"/>
    <property type="evidence" value="ECO:0007669"/>
    <property type="project" value="InterPro"/>
</dbReference>
<keyword evidence="8" id="KW-0813">Transport</keyword>
<evidence type="ECO:0000256" key="8">
    <source>
        <dbReference type="ARBA" id="ARBA00022927"/>
    </source>
</evidence>
<proteinExistence type="predicted"/>
<keyword evidence="5" id="KW-0547">Nucleotide-binding</keyword>
<dbReference type="GO" id="GO:0015031">
    <property type="term" value="P:protein transport"/>
    <property type="evidence" value="ECO:0007669"/>
    <property type="project" value="UniProtKB-KW"/>
</dbReference>
<dbReference type="InterPro" id="IPR045269">
    <property type="entry name" value="Atg1-like"/>
</dbReference>
<organism evidence="14 15">
    <name type="scientific">Pseudallescheria apiosperma</name>
    <name type="common">Scedosporium apiospermum</name>
    <dbReference type="NCBI Taxonomy" id="563466"/>
    <lineage>
        <taxon>Eukaryota</taxon>
        <taxon>Fungi</taxon>
        <taxon>Dikarya</taxon>
        <taxon>Ascomycota</taxon>
        <taxon>Pezizomycotina</taxon>
        <taxon>Sordariomycetes</taxon>
        <taxon>Hypocreomycetidae</taxon>
        <taxon>Microascales</taxon>
        <taxon>Microascaceae</taxon>
        <taxon>Scedosporium</taxon>
    </lineage>
</organism>
<evidence type="ECO:0000256" key="3">
    <source>
        <dbReference type="ARBA" id="ARBA00022527"/>
    </source>
</evidence>
<dbReference type="Proteomes" id="UP000028545">
    <property type="component" value="Unassembled WGS sequence"/>
</dbReference>
<evidence type="ECO:0000256" key="5">
    <source>
        <dbReference type="ARBA" id="ARBA00022741"/>
    </source>
</evidence>
<feature type="domain" description="Protein kinase" evidence="13">
    <location>
        <begin position="32"/>
        <end position="369"/>
    </location>
</feature>
<comment type="catalytic activity">
    <reaction evidence="11">
        <text>L-seryl-[protein] + ATP = O-phospho-L-seryl-[protein] + ADP + H(+)</text>
        <dbReference type="Rhea" id="RHEA:17989"/>
        <dbReference type="Rhea" id="RHEA-COMP:9863"/>
        <dbReference type="Rhea" id="RHEA-COMP:11604"/>
        <dbReference type="ChEBI" id="CHEBI:15378"/>
        <dbReference type="ChEBI" id="CHEBI:29999"/>
        <dbReference type="ChEBI" id="CHEBI:30616"/>
        <dbReference type="ChEBI" id="CHEBI:83421"/>
        <dbReference type="ChEBI" id="CHEBI:456216"/>
        <dbReference type="EC" id="2.7.11.1"/>
    </reaction>
</comment>
<protein>
    <recommendedName>
        <fullName evidence="2">non-specific serine/threonine protein kinase</fullName>
        <ecNumber evidence="2">2.7.11.1</ecNumber>
    </recommendedName>
    <alternativeName>
        <fullName evidence="9">Autophagy-related protein 1</fullName>
    </alternativeName>
</protein>
<keyword evidence="4" id="KW-0808">Transferase</keyword>
<dbReference type="Pfam" id="PF00069">
    <property type="entry name" value="Pkinase"/>
    <property type="match status" value="1"/>
</dbReference>
<evidence type="ECO:0000313" key="15">
    <source>
        <dbReference type="Proteomes" id="UP000028545"/>
    </source>
</evidence>
<feature type="compositionally biased region" description="Polar residues" evidence="12">
    <location>
        <begin position="490"/>
        <end position="502"/>
    </location>
</feature>
<evidence type="ECO:0000313" key="14">
    <source>
        <dbReference type="EMBL" id="KEZ39864.1"/>
    </source>
</evidence>
<dbReference type="HOGENOM" id="CLU_326816_0_0_1"/>
<evidence type="ECO:0000256" key="1">
    <source>
        <dbReference type="ARBA" id="ARBA00004623"/>
    </source>
</evidence>
<comment type="caution">
    <text evidence="14">The sequence shown here is derived from an EMBL/GenBank/DDBJ whole genome shotgun (WGS) entry which is preliminary data.</text>
</comment>
<dbReference type="SUPFAM" id="SSF56112">
    <property type="entry name" value="Protein kinase-like (PK-like)"/>
    <property type="match status" value="1"/>
</dbReference>